<dbReference type="AlphaFoldDB" id="A0A8S9VAI7"/>
<organism evidence="2 3">
    <name type="scientific">Phytophthora infestans</name>
    <name type="common">Potato late blight agent</name>
    <name type="synonym">Botrytis infestans</name>
    <dbReference type="NCBI Taxonomy" id="4787"/>
    <lineage>
        <taxon>Eukaryota</taxon>
        <taxon>Sar</taxon>
        <taxon>Stramenopiles</taxon>
        <taxon>Oomycota</taxon>
        <taxon>Peronosporomycetes</taxon>
        <taxon>Peronosporales</taxon>
        <taxon>Peronosporaceae</taxon>
        <taxon>Phytophthora</taxon>
    </lineage>
</organism>
<evidence type="ECO:0000256" key="1">
    <source>
        <dbReference type="SAM" id="MobiDB-lite"/>
    </source>
</evidence>
<feature type="compositionally biased region" description="Polar residues" evidence="1">
    <location>
        <begin position="133"/>
        <end position="142"/>
    </location>
</feature>
<feature type="compositionally biased region" description="Low complexity" evidence="1">
    <location>
        <begin position="115"/>
        <end position="128"/>
    </location>
</feature>
<name>A0A8S9VAI7_PHYIN</name>
<dbReference type="EMBL" id="JAACNO010000077">
    <property type="protein sequence ID" value="KAF4150406.1"/>
    <property type="molecule type" value="Genomic_DNA"/>
</dbReference>
<sequence>MTTTRNGNGKRRLQRVGPRDEAGSPTDESENESTGEVVSQHKTSGPQNKTRSAQQSNKTTEQAARDEPENGDDDGSWTAACGERRTGGSDPSGRSSDNIDRSSAIDSDGGEKSSRTCSSTSGDTGSCTAHACQESTKWSWTT</sequence>
<dbReference type="Proteomes" id="UP000704712">
    <property type="component" value="Unassembled WGS sequence"/>
</dbReference>
<proteinExistence type="predicted"/>
<evidence type="ECO:0000313" key="2">
    <source>
        <dbReference type="EMBL" id="KAF4150406.1"/>
    </source>
</evidence>
<reference evidence="2" key="1">
    <citation type="submission" date="2020-03" db="EMBL/GenBank/DDBJ databases">
        <title>Hybrid Assembly of Korean Phytophthora infestans isolates.</title>
        <authorList>
            <person name="Prokchorchik M."/>
            <person name="Lee Y."/>
            <person name="Seo J."/>
            <person name="Cho J.-H."/>
            <person name="Park Y.-E."/>
            <person name="Jang D.-C."/>
            <person name="Im J.-S."/>
            <person name="Choi J.-G."/>
            <person name="Park H.-J."/>
            <person name="Lee G.-B."/>
            <person name="Lee Y.-G."/>
            <person name="Hong S.-Y."/>
            <person name="Cho K."/>
            <person name="Sohn K.H."/>
        </authorList>
    </citation>
    <scope>NUCLEOTIDE SEQUENCE</scope>
    <source>
        <strain evidence="2">KR_2_A2</strain>
    </source>
</reference>
<gene>
    <name evidence="2" type="ORF">GN958_ATG00404</name>
</gene>
<protein>
    <submittedName>
        <fullName evidence="2">Uncharacterized protein</fullName>
    </submittedName>
</protein>
<feature type="compositionally biased region" description="Polar residues" evidence="1">
    <location>
        <begin position="34"/>
        <end position="62"/>
    </location>
</feature>
<accession>A0A8S9VAI7</accession>
<evidence type="ECO:0000313" key="3">
    <source>
        <dbReference type="Proteomes" id="UP000704712"/>
    </source>
</evidence>
<feature type="region of interest" description="Disordered" evidence="1">
    <location>
        <begin position="1"/>
        <end position="142"/>
    </location>
</feature>
<comment type="caution">
    <text evidence="2">The sequence shown here is derived from an EMBL/GenBank/DDBJ whole genome shotgun (WGS) entry which is preliminary data.</text>
</comment>